<accession>A0A6C0JJ04</accession>
<dbReference type="EMBL" id="MN740384">
    <property type="protein sequence ID" value="QHU03624.1"/>
    <property type="molecule type" value="Genomic_DNA"/>
</dbReference>
<dbReference type="SUPFAM" id="SSF51621">
    <property type="entry name" value="Phosphoenolpyruvate/pyruvate domain"/>
    <property type="match status" value="1"/>
</dbReference>
<evidence type="ECO:0000313" key="1">
    <source>
        <dbReference type="EMBL" id="QHU03624.1"/>
    </source>
</evidence>
<name>A0A6C0JJ04_9ZZZZ</name>
<organism evidence="1">
    <name type="scientific">viral metagenome</name>
    <dbReference type="NCBI Taxonomy" id="1070528"/>
    <lineage>
        <taxon>unclassified sequences</taxon>
        <taxon>metagenomes</taxon>
        <taxon>organismal metagenomes</taxon>
    </lineage>
</organism>
<protein>
    <submittedName>
        <fullName evidence="1">Uncharacterized protein</fullName>
    </submittedName>
</protein>
<dbReference type="Gene3D" id="3.20.20.60">
    <property type="entry name" value="Phosphoenolpyruvate-binding domains"/>
    <property type="match status" value="1"/>
</dbReference>
<reference evidence="1" key="1">
    <citation type="journal article" date="2020" name="Nature">
        <title>Giant virus diversity and host interactions through global metagenomics.</title>
        <authorList>
            <person name="Schulz F."/>
            <person name="Roux S."/>
            <person name="Paez-Espino D."/>
            <person name="Jungbluth S."/>
            <person name="Walsh D.A."/>
            <person name="Denef V.J."/>
            <person name="McMahon K.D."/>
            <person name="Konstantinidis K.T."/>
            <person name="Eloe-Fadrosh E.A."/>
            <person name="Kyrpides N.C."/>
            <person name="Woyke T."/>
        </authorList>
    </citation>
    <scope>NUCLEOTIDE SEQUENCE</scope>
    <source>
        <strain evidence="1">GVMAG-M-3300027206-1</strain>
    </source>
</reference>
<dbReference type="AlphaFoldDB" id="A0A6C0JJ04"/>
<dbReference type="InterPro" id="IPR015813">
    <property type="entry name" value="Pyrv/PenolPyrv_kinase-like_dom"/>
</dbReference>
<sequence>MNASLSFLKNFSMVGVKTSFEDEGAHPFNVYKLRNVTNKLGVDLNLKIGGAEAKTDFNMGIDMGCDSIVAPMIESPFALSKFITYSKDYDITRGINIESKQGIQNLESILDSKYIEHLDYICIGRSDLAASYEANVLSDEFCDLVSNTLAMIKDREIQTCMGGTFDVRSRDFVEHLHDNGLIDKVETRYIIFKTDKNFVNNFEESITHALEFEYEYMKMLYEGKVDKMNEYSGRYEVIKKRLGEQIDVV</sequence>
<dbReference type="InterPro" id="IPR040442">
    <property type="entry name" value="Pyrv_kinase-like_dom_sf"/>
</dbReference>
<dbReference type="GO" id="GO:0003824">
    <property type="term" value="F:catalytic activity"/>
    <property type="evidence" value="ECO:0007669"/>
    <property type="project" value="InterPro"/>
</dbReference>
<proteinExistence type="predicted"/>